<dbReference type="EMBL" id="JAPCHY010000002">
    <property type="protein sequence ID" value="MCW4471590.1"/>
    <property type="molecule type" value="Genomic_DNA"/>
</dbReference>
<evidence type="ECO:0000313" key="2">
    <source>
        <dbReference type="Proteomes" id="UP001209922"/>
    </source>
</evidence>
<protein>
    <submittedName>
        <fullName evidence="1">Uncharacterized protein</fullName>
    </submittedName>
</protein>
<proteinExistence type="predicted"/>
<gene>
    <name evidence="1" type="ORF">OK345_03600</name>
</gene>
<reference evidence="1 2" key="1">
    <citation type="submission" date="2022-10" db="EMBL/GenBank/DDBJ databases">
        <title>Xanthomonas sp. H13-6.</title>
        <authorList>
            <person name="Liu X."/>
            <person name="Deng Z."/>
            <person name="Jiang Y."/>
            <person name="Yu T."/>
            <person name="Ai J."/>
        </authorList>
    </citation>
    <scope>NUCLEOTIDE SEQUENCE [LARGE SCALE GENOMIC DNA]</scope>
    <source>
        <strain evidence="1 2">H13-6</strain>
    </source>
</reference>
<comment type="caution">
    <text evidence="1">The sequence shown here is derived from an EMBL/GenBank/DDBJ whole genome shotgun (WGS) entry which is preliminary data.</text>
</comment>
<dbReference type="RefSeq" id="WP_265126537.1">
    <property type="nucleotide sequence ID" value="NZ_JAPCHY010000002.1"/>
</dbReference>
<organism evidence="1 2">
    <name type="scientific">Xanthomonas chitinilytica</name>
    <dbReference type="NCBI Taxonomy" id="2989819"/>
    <lineage>
        <taxon>Bacteria</taxon>
        <taxon>Pseudomonadati</taxon>
        <taxon>Pseudomonadota</taxon>
        <taxon>Gammaproteobacteria</taxon>
        <taxon>Lysobacterales</taxon>
        <taxon>Lysobacteraceae</taxon>
        <taxon>Xanthomonas</taxon>
    </lineage>
</organism>
<evidence type="ECO:0000313" key="1">
    <source>
        <dbReference type="EMBL" id="MCW4471590.1"/>
    </source>
</evidence>
<accession>A0ABT3JTU7</accession>
<sequence>MQFRIPLPETAPSLPALEQALLDADPAGLLDVDESGRVLRVSTLLDVPDLVASLERGGLAAAADAVERVPSECCGGCGG</sequence>
<name>A0ABT3JTU7_9XANT</name>
<dbReference type="Proteomes" id="UP001209922">
    <property type="component" value="Unassembled WGS sequence"/>
</dbReference>
<keyword evidence="2" id="KW-1185">Reference proteome</keyword>